<dbReference type="InterPro" id="IPR027417">
    <property type="entry name" value="P-loop_NTPase"/>
</dbReference>
<dbReference type="Proteomes" id="UP001596548">
    <property type="component" value="Unassembled WGS sequence"/>
</dbReference>
<reference evidence="6" key="1">
    <citation type="journal article" date="2019" name="Int. J. Syst. Evol. Microbiol.">
        <title>The Global Catalogue of Microorganisms (GCM) 10K type strain sequencing project: providing services to taxonomists for standard genome sequencing and annotation.</title>
        <authorList>
            <consortium name="The Broad Institute Genomics Platform"/>
            <consortium name="The Broad Institute Genome Sequencing Center for Infectious Disease"/>
            <person name="Wu L."/>
            <person name="Ma J."/>
        </authorList>
    </citation>
    <scope>NUCLEOTIDE SEQUENCE [LARGE SCALE GENOMIC DNA]</scope>
    <source>
        <strain evidence="6">XZYJT-10</strain>
    </source>
</reference>
<organism evidence="5 6">
    <name type="scientific">Paractinoplanes rhizophilus</name>
    <dbReference type="NCBI Taxonomy" id="1416877"/>
    <lineage>
        <taxon>Bacteria</taxon>
        <taxon>Bacillati</taxon>
        <taxon>Actinomycetota</taxon>
        <taxon>Actinomycetes</taxon>
        <taxon>Micromonosporales</taxon>
        <taxon>Micromonosporaceae</taxon>
        <taxon>Paractinoplanes</taxon>
    </lineage>
</organism>
<dbReference type="InterPro" id="IPR003439">
    <property type="entry name" value="ABC_transporter-like_ATP-bd"/>
</dbReference>
<dbReference type="InterPro" id="IPR032823">
    <property type="entry name" value="BCA_ABC_TP_C"/>
</dbReference>
<evidence type="ECO:0000256" key="3">
    <source>
        <dbReference type="ARBA" id="ARBA00022840"/>
    </source>
</evidence>
<keyword evidence="1" id="KW-0813">Transport</keyword>
<dbReference type="Gene3D" id="3.40.50.300">
    <property type="entry name" value="P-loop containing nucleotide triphosphate hydrolases"/>
    <property type="match status" value="1"/>
</dbReference>
<keyword evidence="6" id="KW-1185">Reference proteome</keyword>
<dbReference type="SMART" id="SM00382">
    <property type="entry name" value="AAA"/>
    <property type="match status" value="1"/>
</dbReference>
<evidence type="ECO:0000313" key="5">
    <source>
        <dbReference type="EMBL" id="MFC7279886.1"/>
    </source>
</evidence>
<keyword evidence="2" id="KW-0547">Nucleotide-binding</keyword>
<comment type="caution">
    <text evidence="5">The sequence shown here is derived from an EMBL/GenBank/DDBJ whole genome shotgun (WGS) entry which is preliminary data.</text>
</comment>
<dbReference type="Pfam" id="PF00005">
    <property type="entry name" value="ABC_tran"/>
    <property type="match status" value="1"/>
</dbReference>
<protein>
    <submittedName>
        <fullName evidence="5">ABC transporter ATP-binding protein</fullName>
    </submittedName>
</protein>
<sequence length="256" mass="27763">MSAPMLDVQDVELRFGGVRALAGLSFSVERGQLCAVVGPNGAGKSSLFNCVGGLYRPQEGRILVDGVDVRNKRPHAVARLGVGRTFQNLALFPRQTVLENVLLGGYNRHTSGLFSCATHGFGQRGKERRLREEAFDILEHLELERYEHATASSLSFGILKRVELARALMSRPRLLLLDEPAAGLSHGLVAEFGGYIARVREQFDVTIVLVEHHMGLVMSISDHIVVLNLGKVLATGTPAEVSKNPAVIEAYLGVSA</sequence>
<accession>A0ABW2I4S4</accession>
<dbReference type="RefSeq" id="WP_378977643.1">
    <property type="nucleotide sequence ID" value="NZ_JBHTBJ010000064.1"/>
</dbReference>
<proteinExistence type="predicted"/>
<evidence type="ECO:0000256" key="2">
    <source>
        <dbReference type="ARBA" id="ARBA00022741"/>
    </source>
</evidence>
<dbReference type="Pfam" id="PF12399">
    <property type="entry name" value="BCA_ABC_TP_C"/>
    <property type="match status" value="1"/>
</dbReference>
<dbReference type="SUPFAM" id="SSF52540">
    <property type="entry name" value="P-loop containing nucleoside triphosphate hydrolases"/>
    <property type="match status" value="1"/>
</dbReference>
<evidence type="ECO:0000313" key="6">
    <source>
        <dbReference type="Proteomes" id="UP001596548"/>
    </source>
</evidence>
<evidence type="ECO:0000256" key="1">
    <source>
        <dbReference type="ARBA" id="ARBA00022448"/>
    </source>
</evidence>
<dbReference type="CDD" id="cd03219">
    <property type="entry name" value="ABC_Mj1267_LivG_branched"/>
    <property type="match status" value="1"/>
</dbReference>
<name>A0ABW2I4S4_9ACTN</name>
<dbReference type="PANTHER" id="PTHR45772">
    <property type="entry name" value="CONSERVED COMPONENT OF ABC TRANSPORTER FOR NATURAL AMINO ACIDS-RELATED"/>
    <property type="match status" value="1"/>
</dbReference>
<dbReference type="EMBL" id="JBHTBJ010000064">
    <property type="protein sequence ID" value="MFC7279886.1"/>
    <property type="molecule type" value="Genomic_DNA"/>
</dbReference>
<dbReference type="PROSITE" id="PS50893">
    <property type="entry name" value="ABC_TRANSPORTER_2"/>
    <property type="match status" value="1"/>
</dbReference>
<dbReference type="InterPro" id="IPR003593">
    <property type="entry name" value="AAA+_ATPase"/>
</dbReference>
<dbReference type="GO" id="GO:0005524">
    <property type="term" value="F:ATP binding"/>
    <property type="evidence" value="ECO:0007669"/>
    <property type="project" value="UniProtKB-KW"/>
</dbReference>
<evidence type="ECO:0000259" key="4">
    <source>
        <dbReference type="PROSITE" id="PS50893"/>
    </source>
</evidence>
<dbReference type="InterPro" id="IPR051120">
    <property type="entry name" value="ABC_AA/LPS_Transport"/>
</dbReference>
<gene>
    <name evidence="5" type="ORF">ACFQS1_38515</name>
</gene>
<feature type="domain" description="ABC transporter" evidence="4">
    <location>
        <begin position="6"/>
        <end position="254"/>
    </location>
</feature>
<keyword evidence="3 5" id="KW-0067">ATP-binding</keyword>